<feature type="domain" description="Archaeal flagella protein FlaD/E" evidence="4">
    <location>
        <begin position="64"/>
        <end position="153"/>
    </location>
</feature>
<organism evidence="5 6">
    <name type="scientific">Halobacterium hubeiense</name>
    <dbReference type="NCBI Taxonomy" id="1407499"/>
    <lineage>
        <taxon>Archaea</taxon>
        <taxon>Methanobacteriati</taxon>
        <taxon>Methanobacteriota</taxon>
        <taxon>Stenosarchaea group</taxon>
        <taxon>Halobacteria</taxon>
        <taxon>Halobacteriales</taxon>
        <taxon>Halobacteriaceae</taxon>
        <taxon>Halobacterium</taxon>
    </lineage>
</organism>
<gene>
    <name evidence="5" type="primary">flaD</name>
    <name evidence="5" type="ORF">HHUB_2138</name>
</gene>
<dbReference type="Pfam" id="PF04659">
    <property type="entry name" value="Arch_fla_DE"/>
    <property type="match status" value="1"/>
</dbReference>
<proteinExistence type="predicted"/>
<dbReference type="AlphaFoldDB" id="A0A0U5H3E5"/>
<evidence type="ECO:0000313" key="6">
    <source>
        <dbReference type="Proteomes" id="UP000066737"/>
    </source>
</evidence>
<sequence length="156" mass="17936">MTLNPREYDPEELRSAARQSDGQNIRELKERLTEHEQTADEAIRSSQLKQLLFMHSSASEENLQRPYLETMPGKYAAEITLFEWLEFLLERGGVKRSLDAIDYYESIGWVGENAAEELRDHVRGFAGPADEEAHSDFEMTDHVLSLVFIARLSSME</sequence>
<dbReference type="OrthoDB" id="121879at2157"/>
<reference evidence="6" key="1">
    <citation type="journal article" date="2016" name="Environ. Microbiol.">
        <title>The complete genome of a viable archaeum isolated from 123-million-year-old rock salt.</title>
        <authorList>
            <person name="Jaakkola S.T."/>
            <person name="Pfeiffer F."/>
            <person name="Ravantti J.J."/>
            <person name="Guo Q."/>
            <person name="Liu Y."/>
            <person name="Chen X."/>
            <person name="Ma H."/>
            <person name="Yang C."/>
            <person name="Oksanen H.M."/>
            <person name="Bamford D.H."/>
        </authorList>
    </citation>
    <scope>NUCLEOTIDE SEQUENCE</scope>
    <source>
        <strain evidence="6">JI20-1</strain>
    </source>
</reference>
<keyword evidence="2" id="KW-0974">Archaeal flagellum</keyword>
<dbReference type="GO" id="GO:0097589">
    <property type="term" value="C:archaeal-type flagellum"/>
    <property type="evidence" value="ECO:0007669"/>
    <property type="project" value="UniProtKB-SubCell"/>
</dbReference>
<evidence type="ECO:0000259" key="4">
    <source>
        <dbReference type="Pfam" id="PF04659"/>
    </source>
</evidence>
<feature type="region of interest" description="Disordered" evidence="3">
    <location>
        <begin position="1"/>
        <end position="24"/>
    </location>
</feature>
<accession>A0A0U5H3E5</accession>
<dbReference type="GO" id="GO:0097588">
    <property type="term" value="P:archaeal or bacterial-type flagellum-dependent cell motility"/>
    <property type="evidence" value="ECO:0007669"/>
    <property type="project" value="InterPro"/>
</dbReference>
<name>A0A0U5H3E5_9EURY</name>
<dbReference type="PANTHER" id="PTHR40698">
    <property type="entry name" value="FLAGELLA-RELATED PROTEIN E-RELATED-RELATED"/>
    <property type="match status" value="1"/>
</dbReference>
<evidence type="ECO:0000313" key="5">
    <source>
        <dbReference type="EMBL" id="CQH54858.1"/>
    </source>
</evidence>
<evidence type="ECO:0000256" key="1">
    <source>
        <dbReference type="ARBA" id="ARBA00004618"/>
    </source>
</evidence>
<dbReference type="EMBL" id="LN831302">
    <property type="protein sequence ID" value="CQH54858.1"/>
    <property type="molecule type" value="Genomic_DNA"/>
</dbReference>
<evidence type="ECO:0000256" key="2">
    <source>
        <dbReference type="ARBA" id="ARBA00022440"/>
    </source>
</evidence>
<evidence type="ECO:0000256" key="3">
    <source>
        <dbReference type="SAM" id="MobiDB-lite"/>
    </source>
</evidence>
<dbReference type="InterPro" id="IPR052494">
    <property type="entry name" value="Flagella_assembly_related"/>
</dbReference>
<feature type="compositionally biased region" description="Basic and acidic residues" evidence="3">
    <location>
        <begin position="1"/>
        <end position="15"/>
    </location>
</feature>
<dbReference type="InterPro" id="IPR006752">
    <property type="entry name" value="Arch_fla_DE"/>
</dbReference>
<dbReference type="KEGG" id="hhb:Hhub_2138"/>
<dbReference type="Proteomes" id="UP000066737">
    <property type="component" value="Chromosome I"/>
</dbReference>
<dbReference type="PANTHER" id="PTHR40698:SF1">
    <property type="entry name" value="FLAGELLA-RELATED PROTEIN D-RELATED"/>
    <property type="match status" value="1"/>
</dbReference>
<keyword evidence="6" id="KW-1185">Reference proteome</keyword>
<dbReference type="RefSeq" id="WP_059056576.1">
    <property type="nucleotide sequence ID" value="NZ_CEML01000002.1"/>
</dbReference>
<dbReference type="STRING" id="1407499.HHUB_2138"/>
<dbReference type="GeneID" id="91109614"/>
<comment type="subcellular location">
    <subcellularLocation>
        <location evidence="1">Archaeal flagellum</location>
    </subcellularLocation>
</comment>
<protein>
    <submittedName>
        <fullName evidence="5">Fla cluster protein FlaD</fullName>
    </submittedName>
</protein>